<keyword evidence="5 8" id="KW-0646">Protease inhibitor</keyword>
<comment type="subunit">
    <text evidence="3">Homodimer.</text>
</comment>
<organism evidence="11 12">
    <name type="scientific">Nocardiopsis rhodophaea</name>
    <dbReference type="NCBI Taxonomy" id="280238"/>
    <lineage>
        <taxon>Bacteria</taxon>
        <taxon>Bacillati</taxon>
        <taxon>Actinomycetota</taxon>
        <taxon>Actinomycetes</taxon>
        <taxon>Streptosporangiales</taxon>
        <taxon>Nocardiopsidaceae</taxon>
        <taxon>Nocardiopsis</taxon>
    </lineage>
</organism>
<feature type="domain" description="Subtilisin inhibitor" evidence="10">
    <location>
        <begin position="62"/>
        <end position="130"/>
    </location>
</feature>
<evidence type="ECO:0000256" key="9">
    <source>
        <dbReference type="SAM" id="SignalP"/>
    </source>
</evidence>
<dbReference type="Pfam" id="PF00720">
    <property type="entry name" value="SSI"/>
    <property type="match status" value="1"/>
</dbReference>
<evidence type="ECO:0000256" key="5">
    <source>
        <dbReference type="ARBA" id="ARBA00022690"/>
    </source>
</evidence>
<reference evidence="11 12" key="1">
    <citation type="journal article" date="2019" name="Int. J. Syst. Evol. Microbiol.">
        <title>The Global Catalogue of Microorganisms (GCM) 10K type strain sequencing project: providing services to taxonomists for standard genome sequencing and annotation.</title>
        <authorList>
            <consortium name="The Broad Institute Genomics Platform"/>
            <consortium name="The Broad Institute Genome Sequencing Center for Infectious Disease"/>
            <person name="Wu L."/>
            <person name="Ma J."/>
        </authorList>
    </citation>
    <scope>NUCLEOTIDE SEQUENCE [LARGE SCALE GENOMIC DNA]</scope>
    <source>
        <strain evidence="11 12">JCM 15313</strain>
    </source>
</reference>
<evidence type="ECO:0000256" key="2">
    <source>
        <dbReference type="ARBA" id="ARBA00010472"/>
    </source>
</evidence>
<dbReference type="Gene3D" id="3.30.350.10">
    <property type="entry name" value="Subtilisin inhibitor-like"/>
    <property type="match status" value="1"/>
</dbReference>
<gene>
    <name evidence="11" type="ORF">GCM10009799_13510</name>
</gene>
<evidence type="ECO:0000256" key="7">
    <source>
        <dbReference type="ARBA" id="ARBA00023157"/>
    </source>
</evidence>
<dbReference type="Proteomes" id="UP001501585">
    <property type="component" value="Unassembled WGS sequence"/>
</dbReference>
<dbReference type="SUPFAM" id="SSF55399">
    <property type="entry name" value="Subtilisin inhibitor"/>
    <property type="match status" value="1"/>
</dbReference>
<dbReference type="InterPro" id="IPR000691">
    <property type="entry name" value="Prot_inh_I16_SSI"/>
</dbReference>
<keyword evidence="12" id="KW-1185">Reference proteome</keyword>
<evidence type="ECO:0000256" key="3">
    <source>
        <dbReference type="ARBA" id="ARBA00011738"/>
    </source>
</evidence>
<name>A0ABN2SM20_9ACTN</name>
<keyword evidence="7" id="KW-1015">Disulfide bond</keyword>
<evidence type="ECO:0000259" key="10">
    <source>
        <dbReference type="Pfam" id="PF00720"/>
    </source>
</evidence>
<keyword evidence="6 8" id="KW-0722">Serine protease inhibitor</keyword>
<evidence type="ECO:0000256" key="4">
    <source>
        <dbReference type="ARBA" id="ARBA00022525"/>
    </source>
</evidence>
<dbReference type="RefSeq" id="WP_344100191.1">
    <property type="nucleotide sequence ID" value="NZ_BAAAPC010000004.1"/>
</dbReference>
<dbReference type="PRINTS" id="PR00294">
    <property type="entry name" value="SSBTLNINHBTR"/>
</dbReference>
<feature type="signal peptide" evidence="9">
    <location>
        <begin position="1"/>
        <end position="29"/>
    </location>
</feature>
<evidence type="ECO:0000313" key="12">
    <source>
        <dbReference type="Proteomes" id="UP001501585"/>
    </source>
</evidence>
<evidence type="ECO:0000256" key="8">
    <source>
        <dbReference type="RuleBase" id="RU003471"/>
    </source>
</evidence>
<sequence>MRTPSFASALATLALAGGLVPTAATPAAADAPAPTDKRPDAVLHFFRAEPTLTGQAPVAHEYVGSLICGPDSGDHPRAKEACTAIRQASGHLDRIPRREGTCTLEYRPVPMEVFGVWKGTPVHHARTFGNPCLVGVEAAGVFDF</sequence>
<protein>
    <recommendedName>
        <fullName evidence="10">Subtilisin inhibitor domain-containing protein</fullName>
    </recommendedName>
</protein>
<comment type="caution">
    <text evidence="11">The sequence shown here is derived from an EMBL/GenBank/DDBJ whole genome shotgun (WGS) entry which is preliminary data.</text>
</comment>
<keyword evidence="9" id="KW-0732">Signal</keyword>
<comment type="subcellular location">
    <subcellularLocation>
        <location evidence="1">Secreted</location>
    </subcellularLocation>
</comment>
<dbReference type="EMBL" id="BAAAPC010000004">
    <property type="protein sequence ID" value="GAA1989073.1"/>
    <property type="molecule type" value="Genomic_DNA"/>
</dbReference>
<evidence type="ECO:0000256" key="6">
    <source>
        <dbReference type="ARBA" id="ARBA00022900"/>
    </source>
</evidence>
<evidence type="ECO:0000256" key="1">
    <source>
        <dbReference type="ARBA" id="ARBA00004613"/>
    </source>
</evidence>
<accession>A0ABN2SM20</accession>
<feature type="chain" id="PRO_5046335252" description="Subtilisin inhibitor domain-containing protein" evidence="9">
    <location>
        <begin position="30"/>
        <end position="144"/>
    </location>
</feature>
<comment type="similarity">
    <text evidence="2 8">Belongs to the protease inhibitor I16 (SSI) family.</text>
</comment>
<keyword evidence="4" id="KW-0964">Secreted</keyword>
<evidence type="ECO:0000313" key="11">
    <source>
        <dbReference type="EMBL" id="GAA1989073.1"/>
    </source>
</evidence>
<dbReference type="InterPro" id="IPR023549">
    <property type="entry name" value="Subtilisin_inhibitor"/>
</dbReference>
<dbReference type="InterPro" id="IPR036819">
    <property type="entry name" value="Subtilisin_inhibitor-like_sf"/>
</dbReference>
<proteinExistence type="inferred from homology"/>